<feature type="chain" id="PRO_5026127818" description="Glucans biosynthesis protein G" evidence="7">
    <location>
        <begin position="40"/>
        <end position="523"/>
    </location>
</feature>
<dbReference type="SUPFAM" id="SSF74650">
    <property type="entry name" value="Galactose mutarotase-like"/>
    <property type="match status" value="1"/>
</dbReference>
<dbReference type="AlphaFoldDB" id="A0A6H2HCD5"/>
<dbReference type="RefSeq" id="WP_168922961.1">
    <property type="nucleotide sequence ID" value="NZ_CP051461.1"/>
</dbReference>
<dbReference type="InterPro" id="IPR007444">
    <property type="entry name" value="Glucan_biosyn_MdoG_C"/>
</dbReference>
<dbReference type="Gene3D" id="2.70.98.10">
    <property type="match status" value="1"/>
</dbReference>
<dbReference type="InterPro" id="IPR013783">
    <property type="entry name" value="Ig-like_fold"/>
</dbReference>
<accession>A0A6H2HCD5</accession>
<evidence type="ECO:0000256" key="7">
    <source>
        <dbReference type="SAM" id="SignalP"/>
    </source>
</evidence>
<dbReference type="PANTHER" id="PTHR30504">
    <property type="entry name" value="GLUCANS BIOSYNTHESIS PROTEIN"/>
    <property type="match status" value="1"/>
</dbReference>
<comment type="pathway">
    <text evidence="2">Glycan metabolism; osmoregulated periplasmic glucan (OPG) biosynthesis.</text>
</comment>
<evidence type="ECO:0000313" key="9">
    <source>
        <dbReference type="EMBL" id="QJC57453.1"/>
    </source>
</evidence>
<dbReference type="GO" id="GO:0051274">
    <property type="term" value="P:beta-glucan biosynthetic process"/>
    <property type="evidence" value="ECO:0007669"/>
    <property type="project" value="TreeGrafter"/>
</dbReference>
<dbReference type="Proteomes" id="UP000502041">
    <property type="component" value="Chromosome"/>
</dbReference>
<feature type="domain" description="Glucan biosynthesis periplasmic MdoG C-terminal" evidence="8">
    <location>
        <begin position="40"/>
        <end position="518"/>
    </location>
</feature>
<reference evidence="9 10" key="1">
    <citation type="submission" date="2020-04" db="EMBL/GenBank/DDBJ databases">
        <title>Complete genome of a Psychrophilic, Marine, Gas Vacuolate Bacterium Polaromonas vacuolata KCTC 22033T.</title>
        <authorList>
            <person name="Hwang K."/>
            <person name="Kim K.M."/>
        </authorList>
    </citation>
    <scope>NUCLEOTIDE SEQUENCE [LARGE SCALE GENOMIC DNA]</scope>
    <source>
        <strain evidence="9 10">KCTC 22033</strain>
    </source>
</reference>
<sequence length="523" mass="58055">MSHHIFSKNTSQQRPSKARKTLLLGVLAALSSLPLAALAFDLSDVAAIAQARSQSVWQAPSVVMPPELAALDYDALRDIRFNTDKALWRDQLLPIEINFFHIGRQGDSVRINEITADGVTPFAYKASDFNFGKNQLSTANWGELGFAGFRAHSFLNSTNYKDELIAFMGASYFRALGVGQRYGLSARGLAIDTVGGAREEFPRFTEFWLEKPLPGATSLTIYALLESERMTGAYRFDIQGGIDTAVDVHAQVFMRPASPAVATFGMAPLTSMFFFGENQPRTGDFRPEVHDSDGLMMASGNGEWLWRPLQNTSSALVNSFSMEALKGFGLMQRDRDFKSYEDLEARYELRPSAWITPLGDWGSGRVELLQLPTPDETHDNIVAYWVPNKLPLPGEAVSMAWRINWQGKQQQRPPNSWVTQSRKGSGFSQLSAQVQKQITEFSIDFAGPALESLSPDAAVKAVVTSDANGRILESQALYNPAAGGWRIHLRVQRIDPTQPIELRAFLQHDNNTLSETWTNLITP</sequence>
<organism evidence="9 10">
    <name type="scientific">Polaromonas vacuolata</name>
    <dbReference type="NCBI Taxonomy" id="37448"/>
    <lineage>
        <taxon>Bacteria</taxon>
        <taxon>Pseudomonadati</taxon>
        <taxon>Pseudomonadota</taxon>
        <taxon>Betaproteobacteria</taxon>
        <taxon>Burkholderiales</taxon>
        <taxon>Comamonadaceae</taxon>
        <taxon>Polaromonas</taxon>
    </lineage>
</organism>
<dbReference type="GO" id="GO:0030246">
    <property type="term" value="F:carbohydrate binding"/>
    <property type="evidence" value="ECO:0007669"/>
    <property type="project" value="InterPro"/>
</dbReference>
<dbReference type="PIRSF" id="PIRSF006281">
    <property type="entry name" value="MdoG"/>
    <property type="match status" value="1"/>
</dbReference>
<keyword evidence="6" id="KW-0574">Periplasm</keyword>
<dbReference type="InterPro" id="IPR014718">
    <property type="entry name" value="GH-type_carb-bd"/>
</dbReference>
<dbReference type="UniPathway" id="UPA00637"/>
<proteinExistence type="inferred from homology"/>
<keyword evidence="5 7" id="KW-0732">Signal</keyword>
<gene>
    <name evidence="9" type="primary">mdoG</name>
    <name evidence="9" type="ORF">HC248_02782</name>
</gene>
<dbReference type="GO" id="GO:0003824">
    <property type="term" value="F:catalytic activity"/>
    <property type="evidence" value="ECO:0007669"/>
    <property type="project" value="InterPro"/>
</dbReference>
<dbReference type="GO" id="GO:0030288">
    <property type="term" value="C:outer membrane-bounded periplasmic space"/>
    <property type="evidence" value="ECO:0007669"/>
    <property type="project" value="TreeGrafter"/>
</dbReference>
<evidence type="ECO:0000256" key="5">
    <source>
        <dbReference type="ARBA" id="ARBA00022729"/>
    </source>
</evidence>
<protein>
    <recommendedName>
        <fullName evidence="4">Glucans biosynthesis protein G</fullName>
    </recommendedName>
</protein>
<dbReference type="EMBL" id="CP051461">
    <property type="protein sequence ID" value="QJC57453.1"/>
    <property type="molecule type" value="Genomic_DNA"/>
</dbReference>
<dbReference type="KEGG" id="pvac:HC248_02782"/>
<evidence type="ECO:0000256" key="2">
    <source>
        <dbReference type="ARBA" id="ARBA00005001"/>
    </source>
</evidence>
<dbReference type="PANTHER" id="PTHR30504:SF4">
    <property type="entry name" value="GLUCANS BIOSYNTHESIS PROTEIN G"/>
    <property type="match status" value="1"/>
</dbReference>
<evidence type="ECO:0000256" key="6">
    <source>
        <dbReference type="ARBA" id="ARBA00022764"/>
    </source>
</evidence>
<dbReference type="InterPro" id="IPR011013">
    <property type="entry name" value="Gal_mutarotase_sf_dom"/>
</dbReference>
<comment type="similarity">
    <text evidence="3">Belongs to the OpgD/OpgG family.</text>
</comment>
<evidence type="ECO:0000256" key="4">
    <source>
        <dbReference type="ARBA" id="ARBA00015376"/>
    </source>
</evidence>
<dbReference type="Gene3D" id="2.60.40.10">
    <property type="entry name" value="Immunoglobulins"/>
    <property type="match status" value="1"/>
</dbReference>
<evidence type="ECO:0000256" key="1">
    <source>
        <dbReference type="ARBA" id="ARBA00004418"/>
    </source>
</evidence>
<evidence type="ECO:0000256" key="3">
    <source>
        <dbReference type="ARBA" id="ARBA00009284"/>
    </source>
</evidence>
<feature type="signal peptide" evidence="7">
    <location>
        <begin position="1"/>
        <end position="39"/>
    </location>
</feature>
<dbReference type="InterPro" id="IPR014438">
    <property type="entry name" value="Glucan_biosyn_MdoG/MdoD"/>
</dbReference>
<dbReference type="SUPFAM" id="SSF81296">
    <property type="entry name" value="E set domains"/>
    <property type="match status" value="1"/>
</dbReference>
<evidence type="ECO:0000313" key="10">
    <source>
        <dbReference type="Proteomes" id="UP000502041"/>
    </source>
</evidence>
<keyword evidence="10" id="KW-1185">Reference proteome</keyword>
<dbReference type="FunFam" id="2.70.98.10:FF:000001">
    <property type="entry name" value="Glucans biosynthesis protein G"/>
    <property type="match status" value="1"/>
</dbReference>
<comment type="subcellular location">
    <subcellularLocation>
        <location evidence="1">Periplasm</location>
    </subcellularLocation>
</comment>
<dbReference type="Pfam" id="PF04349">
    <property type="entry name" value="MdoG"/>
    <property type="match status" value="1"/>
</dbReference>
<dbReference type="InterPro" id="IPR014756">
    <property type="entry name" value="Ig_E-set"/>
</dbReference>
<evidence type="ECO:0000259" key="8">
    <source>
        <dbReference type="Pfam" id="PF04349"/>
    </source>
</evidence>
<name>A0A6H2HCD5_9BURK</name>